<dbReference type="EMBL" id="AHIV02001086">
    <property type="protein sequence ID" value="RQX71341.1"/>
    <property type="molecule type" value="Genomic_DNA"/>
</dbReference>
<keyword evidence="2" id="KW-0547">Nucleotide-binding</keyword>
<feature type="compositionally biased region" description="Basic and acidic residues" evidence="7">
    <location>
        <begin position="842"/>
        <end position="870"/>
    </location>
</feature>
<reference evidence="9 10" key="1">
    <citation type="submission" date="2017-10" db="EMBL/GenBank/DDBJ databases">
        <authorList>
            <person name="Sibley D."/>
            <person name="Venepally P."/>
            <person name="Karamycheva S."/>
            <person name="Hadjithomas M."/>
            <person name="Khan A."/>
            <person name="Brunk B."/>
            <person name="Roos D."/>
            <person name="Caler E."/>
            <person name="Lorenzi H."/>
        </authorList>
    </citation>
    <scope>NUCLEOTIDE SEQUENCE [LARGE SCALE GENOMIC DNA]</scope>
    <source>
        <strain evidence="9 10">CAST</strain>
    </source>
</reference>
<protein>
    <submittedName>
        <fullName evidence="9">MutS domain V domain-containing protein</fullName>
    </submittedName>
</protein>
<dbReference type="GO" id="GO:0140664">
    <property type="term" value="F:ATP-dependent DNA damage sensor activity"/>
    <property type="evidence" value="ECO:0007669"/>
    <property type="project" value="InterPro"/>
</dbReference>
<dbReference type="Gene3D" id="1.10.1420.10">
    <property type="match status" value="2"/>
</dbReference>
<feature type="region of interest" description="Disordered" evidence="7">
    <location>
        <begin position="910"/>
        <end position="936"/>
    </location>
</feature>
<evidence type="ECO:0000259" key="8">
    <source>
        <dbReference type="PROSITE" id="PS00486"/>
    </source>
</evidence>
<dbReference type="Proteomes" id="UP000284452">
    <property type="component" value="Unassembled WGS sequence"/>
</dbReference>
<dbReference type="Pfam" id="PF05190">
    <property type="entry name" value="MutS_IV"/>
    <property type="match status" value="1"/>
</dbReference>
<evidence type="ECO:0000256" key="4">
    <source>
        <dbReference type="ARBA" id="ARBA00023125"/>
    </source>
</evidence>
<dbReference type="Pfam" id="PF00488">
    <property type="entry name" value="MutS_V"/>
    <property type="match status" value="1"/>
</dbReference>
<dbReference type="PANTHER" id="PTHR11361:SF35">
    <property type="entry name" value="DNA MISMATCH REPAIR PROTEIN MSH2"/>
    <property type="match status" value="1"/>
</dbReference>
<dbReference type="GO" id="GO:0006298">
    <property type="term" value="P:mismatch repair"/>
    <property type="evidence" value="ECO:0007669"/>
    <property type="project" value="InterPro"/>
</dbReference>
<dbReference type="GO" id="GO:0005524">
    <property type="term" value="F:ATP binding"/>
    <property type="evidence" value="ECO:0007669"/>
    <property type="project" value="UniProtKB-KW"/>
</dbReference>
<accession>A0A425HYF9</accession>
<dbReference type="PIRSF" id="PIRSF005813">
    <property type="entry name" value="MSH2"/>
    <property type="match status" value="1"/>
</dbReference>
<dbReference type="SMART" id="SM00533">
    <property type="entry name" value="MUTSd"/>
    <property type="match status" value="1"/>
</dbReference>
<sequence>MFSSFSRGGASASGDASDLSPDVNEVDLDEVLCAVEFGKPESGRNVGAGVSVVGVCLFDRRAFKIQFCEFSTTNDLAVLEGLLLQVRPSCVVSTEAGGAGGTGEGWRKKLADLAAACECEFVPVKKNSADTASLHQDLATLLVAEDSIKNHISRELQLKTAAAACAALLSQARLLSDDMYIRQCTLETYPLGNYLRIDNAAAAALYLFPSSLQQSQQQALLPLSAKSSGASRASSLACALSAGGGISSVYALMSRWCSTQLGARRLFTCMSQPLVDKKKIEERYDIVELFQTDEAFRRQVFCSHFKHVFDLDRLAGRFHRLASAAKDLDADAAPRGKKGGIFSRVKLTLEDLVKLYDCAVECTSLETTLRGYAGIHRESLEKAFTEPLSEAVKSFSTFINLVEFTIDMEEAKHGSFVISRRFDSELASLLDKKEELRSRMNRERQKAEDDIPFASRKRDAEIVKLIEDNTMGFVLRVTKKDQSAVLSSRGRYHQVRLNKSELIFTTSELRGLCREFKDVAEAYAAMQNSLVEKALLVAASYWPAVEKLAELLGMLDVLGAFAAAANAAPVPYVRPQIVEGDAGGLVLKASRHPLLEIQPGTSSFIANDVHLDRERRLAIITGPNMGGKSTYIRQVALTVLLAQIGSFVPCASCQLPIFTQVICRVGASDIQLRGVSTFLAEMVEAAAILRNANKQSLVVIDELGRGTSTYEGFGLAWAIAKHLAAEAKCLSLFATHFHEMGQLCEEVPGVSNLHVSAAVNRETQQLAFLYRLQSGCVDQSFGVHVAGFAGLPATVVERARQKSAELEAVERGEQERRESGHRGARKRSRSLERDGGGAAPQREGEPREERAEERGEGEGGEREQAREEWRERRRAFGKLTRCLKELFEEGEAGDFVRRVTNAREKIRQLKDAAAPPTWKEVQDGGRGPGPSVPVAA</sequence>
<feature type="coiled-coil region" evidence="6">
    <location>
        <begin position="419"/>
        <end position="450"/>
    </location>
</feature>
<name>A0A425HYF9_TOXGO</name>
<dbReference type="InterPro" id="IPR036187">
    <property type="entry name" value="DNA_mismatch_repair_MutS_sf"/>
</dbReference>
<feature type="domain" description="DNA mismatch repair proteins mutS family" evidence="8">
    <location>
        <begin position="696"/>
        <end position="712"/>
    </location>
</feature>
<dbReference type="Gene3D" id="3.40.50.300">
    <property type="entry name" value="P-loop containing nucleotide triphosphate hydrolases"/>
    <property type="match status" value="1"/>
</dbReference>
<dbReference type="GO" id="GO:0030983">
    <property type="term" value="F:mismatched DNA binding"/>
    <property type="evidence" value="ECO:0007669"/>
    <property type="project" value="InterPro"/>
</dbReference>
<dbReference type="InterPro" id="IPR007696">
    <property type="entry name" value="DNA_mismatch_repair_MutS_core"/>
</dbReference>
<keyword evidence="4" id="KW-0238">DNA-binding</keyword>
<dbReference type="InterPro" id="IPR045076">
    <property type="entry name" value="MutS"/>
</dbReference>
<evidence type="ECO:0000256" key="6">
    <source>
        <dbReference type="SAM" id="Coils"/>
    </source>
</evidence>
<dbReference type="PROSITE" id="PS00486">
    <property type="entry name" value="DNA_MISMATCH_REPAIR_2"/>
    <property type="match status" value="1"/>
</dbReference>
<keyword evidence="3" id="KW-0067">ATP-binding</keyword>
<evidence type="ECO:0000256" key="3">
    <source>
        <dbReference type="ARBA" id="ARBA00022840"/>
    </source>
</evidence>
<dbReference type="GO" id="GO:0006312">
    <property type="term" value="P:mitotic recombination"/>
    <property type="evidence" value="ECO:0007669"/>
    <property type="project" value="TreeGrafter"/>
</dbReference>
<dbReference type="PANTHER" id="PTHR11361">
    <property type="entry name" value="DNA MISMATCH REPAIR PROTEIN MUTS FAMILY MEMBER"/>
    <property type="match status" value="1"/>
</dbReference>
<feature type="region of interest" description="Disordered" evidence="7">
    <location>
        <begin position="805"/>
        <end position="870"/>
    </location>
</feature>
<evidence type="ECO:0000313" key="9">
    <source>
        <dbReference type="EMBL" id="RQX71341.1"/>
    </source>
</evidence>
<evidence type="ECO:0000256" key="7">
    <source>
        <dbReference type="SAM" id="MobiDB-lite"/>
    </source>
</evidence>
<evidence type="ECO:0000313" key="10">
    <source>
        <dbReference type="Proteomes" id="UP000284452"/>
    </source>
</evidence>
<comment type="similarity">
    <text evidence="1">Belongs to the DNA mismatch repair MutS family.</text>
</comment>
<dbReference type="Pfam" id="PF05192">
    <property type="entry name" value="MutS_III"/>
    <property type="match status" value="1"/>
</dbReference>
<evidence type="ECO:0000256" key="1">
    <source>
        <dbReference type="ARBA" id="ARBA00006271"/>
    </source>
</evidence>
<dbReference type="SMART" id="SM00534">
    <property type="entry name" value="MUTSac"/>
    <property type="match status" value="1"/>
</dbReference>
<dbReference type="InterPro" id="IPR000432">
    <property type="entry name" value="DNA_mismatch_repair_MutS_C"/>
</dbReference>
<dbReference type="InterPro" id="IPR027417">
    <property type="entry name" value="P-loop_NTPase"/>
</dbReference>
<dbReference type="AlphaFoldDB" id="A0A425HYF9"/>
<feature type="compositionally biased region" description="Basic and acidic residues" evidence="7">
    <location>
        <begin position="805"/>
        <end position="821"/>
    </location>
</feature>
<dbReference type="InterPro" id="IPR011184">
    <property type="entry name" value="DNA_mismatch_repair_Msh2"/>
</dbReference>
<evidence type="ECO:0000256" key="2">
    <source>
        <dbReference type="ARBA" id="ARBA00022741"/>
    </source>
</evidence>
<organism evidence="9 10">
    <name type="scientific">Toxoplasma gondii CAST</name>
    <dbReference type="NCBI Taxonomy" id="943122"/>
    <lineage>
        <taxon>Eukaryota</taxon>
        <taxon>Sar</taxon>
        <taxon>Alveolata</taxon>
        <taxon>Apicomplexa</taxon>
        <taxon>Conoidasida</taxon>
        <taxon>Coccidia</taxon>
        <taxon>Eucoccidiorida</taxon>
        <taxon>Eimeriorina</taxon>
        <taxon>Sarcocystidae</taxon>
        <taxon>Toxoplasma</taxon>
    </lineage>
</organism>
<keyword evidence="5" id="KW-0227">DNA damage</keyword>
<proteinExistence type="inferred from homology"/>
<evidence type="ECO:0000256" key="5">
    <source>
        <dbReference type="ARBA" id="ARBA00023204"/>
    </source>
</evidence>
<dbReference type="VEuPathDB" id="ToxoDB:TGCAST_261000"/>
<dbReference type="GO" id="GO:0032301">
    <property type="term" value="C:MutSalpha complex"/>
    <property type="evidence" value="ECO:0007669"/>
    <property type="project" value="TreeGrafter"/>
</dbReference>
<comment type="caution">
    <text evidence="9">The sequence shown here is derived from an EMBL/GenBank/DDBJ whole genome shotgun (WGS) entry which is preliminary data.</text>
</comment>
<dbReference type="InterPro" id="IPR036678">
    <property type="entry name" value="MutS_con_dom_sf"/>
</dbReference>
<dbReference type="InterPro" id="IPR007861">
    <property type="entry name" value="DNA_mismatch_repair_MutS_clamp"/>
</dbReference>
<dbReference type="Gene3D" id="3.30.420.110">
    <property type="entry name" value="MutS, connector domain"/>
    <property type="match status" value="1"/>
</dbReference>
<dbReference type="SUPFAM" id="SSF52540">
    <property type="entry name" value="P-loop containing nucleoside triphosphate hydrolases"/>
    <property type="match status" value="1"/>
</dbReference>
<keyword evidence="6" id="KW-0175">Coiled coil</keyword>
<dbReference type="SUPFAM" id="SSF48334">
    <property type="entry name" value="DNA repair protein MutS, domain III"/>
    <property type="match status" value="1"/>
</dbReference>
<feature type="region of interest" description="Disordered" evidence="7">
    <location>
        <begin position="1"/>
        <end position="22"/>
    </location>
</feature>
<keyword evidence="5" id="KW-0234">DNA repair</keyword>
<gene>
    <name evidence="9" type="ORF">TGCAST_261000</name>
</gene>